<dbReference type="EMBL" id="JBHSOD010000078">
    <property type="protein sequence ID" value="MFC5890334.1"/>
    <property type="molecule type" value="Genomic_DNA"/>
</dbReference>
<dbReference type="Proteomes" id="UP001596067">
    <property type="component" value="Unassembled WGS sequence"/>
</dbReference>
<keyword evidence="1" id="KW-0812">Transmembrane</keyword>
<proteinExistence type="predicted"/>
<name>A0ABW1FBL8_9ACTN</name>
<evidence type="ECO:0000313" key="2">
    <source>
        <dbReference type="EMBL" id="MFC5890334.1"/>
    </source>
</evidence>
<comment type="caution">
    <text evidence="2">The sequence shown here is derived from an EMBL/GenBank/DDBJ whole genome shotgun (WGS) entry which is preliminary data.</text>
</comment>
<sequence>MTTITAAASVRRRGWAWLRGAAGSGVVVLGLTAAYAAYVLAWAARSTCDAAYEMAGCFVMNLMAVPLAGLSVVVAVAAWWAGRAATRRLAMVWRGLVPLVSLLLALGLLIWAYMAVVGTPDGYPGDSGLCPDTNVPPWWPSWLPA</sequence>
<feature type="transmembrane region" description="Helical" evidence="1">
    <location>
        <begin position="92"/>
        <end position="114"/>
    </location>
</feature>
<feature type="transmembrane region" description="Helical" evidence="1">
    <location>
        <begin position="50"/>
        <end position="80"/>
    </location>
</feature>
<evidence type="ECO:0000256" key="1">
    <source>
        <dbReference type="SAM" id="Phobius"/>
    </source>
</evidence>
<protein>
    <recommendedName>
        <fullName evidence="4">Integral membrane protein</fullName>
    </recommendedName>
</protein>
<dbReference type="RefSeq" id="WP_313767652.1">
    <property type="nucleotide sequence ID" value="NZ_BAAAVH010000016.1"/>
</dbReference>
<organism evidence="2 3">
    <name type="scientific">Kitasatospora aburaviensis</name>
    <dbReference type="NCBI Taxonomy" id="67265"/>
    <lineage>
        <taxon>Bacteria</taxon>
        <taxon>Bacillati</taxon>
        <taxon>Actinomycetota</taxon>
        <taxon>Actinomycetes</taxon>
        <taxon>Kitasatosporales</taxon>
        <taxon>Streptomycetaceae</taxon>
        <taxon>Kitasatospora</taxon>
    </lineage>
</organism>
<keyword evidence="1" id="KW-0472">Membrane</keyword>
<feature type="transmembrane region" description="Helical" evidence="1">
    <location>
        <begin position="21"/>
        <end position="44"/>
    </location>
</feature>
<evidence type="ECO:0008006" key="4">
    <source>
        <dbReference type="Google" id="ProtNLM"/>
    </source>
</evidence>
<keyword evidence="3" id="KW-1185">Reference proteome</keyword>
<accession>A0ABW1FBL8</accession>
<gene>
    <name evidence="2" type="ORF">ACFP0N_35805</name>
</gene>
<keyword evidence="1" id="KW-1133">Transmembrane helix</keyword>
<evidence type="ECO:0000313" key="3">
    <source>
        <dbReference type="Proteomes" id="UP001596067"/>
    </source>
</evidence>
<reference evidence="3" key="1">
    <citation type="journal article" date="2019" name="Int. J. Syst. Evol. Microbiol.">
        <title>The Global Catalogue of Microorganisms (GCM) 10K type strain sequencing project: providing services to taxonomists for standard genome sequencing and annotation.</title>
        <authorList>
            <consortium name="The Broad Institute Genomics Platform"/>
            <consortium name="The Broad Institute Genome Sequencing Center for Infectious Disease"/>
            <person name="Wu L."/>
            <person name="Ma J."/>
        </authorList>
    </citation>
    <scope>NUCLEOTIDE SEQUENCE [LARGE SCALE GENOMIC DNA]</scope>
    <source>
        <strain evidence="3">CGMCC 4.1469</strain>
    </source>
</reference>